<evidence type="ECO:0000256" key="1">
    <source>
        <dbReference type="ARBA" id="ARBA00004141"/>
    </source>
</evidence>
<feature type="transmembrane region" description="Helical" evidence="7">
    <location>
        <begin position="315"/>
        <end position="334"/>
    </location>
</feature>
<evidence type="ECO:0000313" key="9">
    <source>
        <dbReference type="EMBL" id="TVU49833.1"/>
    </source>
</evidence>
<feature type="transmembrane region" description="Helical" evidence="7">
    <location>
        <begin position="207"/>
        <end position="226"/>
    </location>
</feature>
<dbReference type="PANTHER" id="PTHR24186">
    <property type="entry name" value="PROTEIN PHOSPHATASE 1 REGULATORY SUBUNIT"/>
    <property type="match status" value="1"/>
</dbReference>
<dbReference type="OrthoDB" id="620200at2759"/>
<comment type="subcellular location">
    <subcellularLocation>
        <location evidence="1">Membrane</location>
        <topology evidence="1">Multi-pass membrane protein</topology>
    </subcellularLocation>
</comment>
<dbReference type="PANTHER" id="PTHR24186:SF50">
    <property type="entry name" value="ANKYRIN REPEAT-CONTAINING PROTEIN ITN1-LIKE ISOFORM X1"/>
    <property type="match status" value="1"/>
</dbReference>
<dbReference type="Proteomes" id="UP000324897">
    <property type="component" value="Chromosome 6"/>
</dbReference>
<keyword evidence="2 7" id="KW-0812">Transmembrane</keyword>
<dbReference type="Pfam" id="PF13962">
    <property type="entry name" value="PGG"/>
    <property type="match status" value="1"/>
</dbReference>
<dbReference type="InterPro" id="IPR036770">
    <property type="entry name" value="Ankyrin_rpt-contain_sf"/>
</dbReference>
<sequence>MGRMLLKWKKSLTSEVDCNGSTPLHFLSSQLNHILPLNASRWPIRTLLEANPAAMYQPDNSGMFPIHVAASVGAHATITRFIGERRTEDSEIRLPNSIFSLDFEYARHRWEHCTALGCTGWVHVTLANKKGRTPLDVAYFNCPPVWDSLGLIYRENSQSIIGFGLDICGAKHGSCRWDHFRQTYIKEQGHDYQRKELEKLKDSTQTLCIGSVLIATMAFGATFALPGGYRADDHTNGGTPTLAGRYTFDALMIANALAFICSLGATIGLLFSGLHMVEFKSRAVYFMTSTYLVGTSITSLTAAFALGVYMVLAPVAHKTAVAISVMGPLVMVHAQMEMYLKWAHLVQPLCSRFGKTIVLTEIPCLIILGLLSSYWPILVIFCWPAIARNH</sequence>
<evidence type="ECO:0000256" key="3">
    <source>
        <dbReference type="ARBA" id="ARBA00022737"/>
    </source>
</evidence>
<feature type="non-terminal residue" evidence="9">
    <location>
        <position position="390"/>
    </location>
</feature>
<dbReference type="Gene3D" id="1.25.40.20">
    <property type="entry name" value="Ankyrin repeat-containing domain"/>
    <property type="match status" value="1"/>
</dbReference>
<keyword evidence="5" id="KW-0040">ANK repeat</keyword>
<gene>
    <name evidence="9" type="ORF">EJB05_01171</name>
</gene>
<evidence type="ECO:0000256" key="2">
    <source>
        <dbReference type="ARBA" id="ARBA00022692"/>
    </source>
</evidence>
<evidence type="ECO:0000256" key="5">
    <source>
        <dbReference type="ARBA" id="ARBA00023043"/>
    </source>
</evidence>
<evidence type="ECO:0000256" key="4">
    <source>
        <dbReference type="ARBA" id="ARBA00022989"/>
    </source>
</evidence>
<feature type="domain" description="PGG" evidence="8">
    <location>
        <begin position="198"/>
        <end position="311"/>
    </location>
</feature>
<evidence type="ECO:0000313" key="10">
    <source>
        <dbReference type="Proteomes" id="UP000324897"/>
    </source>
</evidence>
<dbReference type="Gramene" id="TVU49833">
    <property type="protein sequence ID" value="TVU49833"/>
    <property type="gene ID" value="EJB05_01171"/>
</dbReference>
<dbReference type="EMBL" id="RWGY01000002">
    <property type="protein sequence ID" value="TVU49833.1"/>
    <property type="molecule type" value="Genomic_DNA"/>
</dbReference>
<reference evidence="9 10" key="1">
    <citation type="journal article" date="2019" name="Sci. Rep.">
        <title>A high-quality genome of Eragrostis curvula grass provides insights into Poaceae evolution and supports new strategies to enhance forage quality.</title>
        <authorList>
            <person name="Carballo J."/>
            <person name="Santos B.A.C.M."/>
            <person name="Zappacosta D."/>
            <person name="Garbus I."/>
            <person name="Selva J.P."/>
            <person name="Gallo C.A."/>
            <person name="Diaz A."/>
            <person name="Albertini E."/>
            <person name="Caccamo M."/>
            <person name="Echenique V."/>
        </authorList>
    </citation>
    <scope>NUCLEOTIDE SEQUENCE [LARGE SCALE GENOMIC DNA]</scope>
    <source>
        <strain evidence="10">cv. Victoria</strain>
        <tissue evidence="9">Leaf</tissue>
    </source>
</reference>
<feature type="transmembrane region" description="Helical" evidence="7">
    <location>
        <begin position="246"/>
        <end position="271"/>
    </location>
</feature>
<evidence type="ECO:0000256" key="6">
    <source>
        <dbReference type="ARBA" id="ARBA00023136"/>
    </source>
</evidence>
<organism evidence="9 10">
    <name type="scientific">Eragrostis curvula</name>
    <name type="common">weeping love grass</name>
    <dbReference type="NCBI Taxonomy" id="38414"/>
    <lineage>
        <taxon>Eukaryota</taxon>
        <taxon>Viridiplantae</taxon>
        <taxon>Streptophyta</taxon>
        <taxon>Embryophyta</taxon>
        <taxon>Tracheophyta</taxon>
        <taxon>Spermatophyta</taxon>
        <taxon>Magnoliopsida</taxon>
        <taxon>Liliopsida</taxon>
        <taxon>Poales</taxon>
        <taxon>Poaceae</taxon>
        <taxon>PACMAD clade</taxon>
        <taxon>Chloridoideae</taxon>
        <taxon>Eragrostideae</taxon>
        <taxon>Eragrostidinae</taxon>
        <taxon>Eragrostis</taxon>
    </lineage>
</organism>
<dbReference type="InterPro" id="IPR026961">
    <property type="entry name" value="PGG_dom"/>
</dbReference>
<keyword evidence="10" id="KW-1185">Reference proteome</keyword>
<proteinExistence type="predicted"/>
<feature type="transmembrane region" description="Helical" evidence="7">
    <location>
        <begin position="362"/>
        <end position="386"/>
    </location>
</feature>
<dbReference type="SUPFAM" id="SSF48403">
    <property type="entry name" value="Ankyrin repeat"/>
    <property type="match status" value="1"/>
</dbReference>
<name>A0A5J9WNZ0_9POAL</name>
<dbReference type="AlphaFoldDB" id="A0A5J9WNZ0"/>
<protein>
    <recommendedName>
        <fullName evidence="8">PGG domain-containing protein</fullName>
    </recommendedName>
</protein>
<keyword evidence="4 7" id="KW-1133">Transmembrane helix</keyword>
<evidence type="ECO:0000259" key="8">
    <source>
        <dbReference type="Pfam" id="PF13962"/>
    </source>
</evidence>
<evidence type="ECO:0000256" key="7">
    <source>
        <dbReference type="SAM" id="Phobius"/>
    </source>
</evidence>
<accession>A0A5J9WNZ0</accession>
<keyword evidence="6 7" id="KW-0472">Membrane</keyword>
<feature type="transmembrane region" description="Helical" evidence="7">
    <location>
        <begin position="283"/>
        <end position="309"/>
    </location>
</feature>
<comment type="caution">
    <text evidence="9">The sequence shown here is derived from an EMBL/GenBank/DDBJ whole genome shotgun (WGS) entry which is preliminary data.</text>
</comment>
<dbReference type="GO" id="GO:0005886">
    <property type="term" value="C:plasma membrane"/>
    <property type="evidence" value="ECO:0007669"/>
    <property type="project" value="TreeGrafter"/>
</dbReference>
<keyword evidence="3" id="KW-0677">Repeat</keyword>